<dbReference type="InterPro" id="IPR001461">
    <property type="entry name" value="Aspartic_peptidase_A1"/>
</dbReference>
<dbReference type="CDD" id="cd05471">
    <property type="entry name" value="pepsin_like"/>
    <property type="match status" value="1"/>
</dbReference>
<dbReference type="PRINTS" id="PR00792">
    <property type="entry name" value="PEPSIN"/>
</dbReference>
<gene>
    <name evidence="7" type="ORF">EW145_g4261</name>
</gene>
<accession>A0A4S4L4N7</accession>
<evidence type="ECO:0000256" key="4">
    <source>
        <dbReference type="RuleBase" id="RU000454"/>
    </source>
</evidence>
<protein>
    <recommendedName>
        <fullName evidence="6">Peptidase A1 domain-containing protein</fullName>
    </recommendedName>
</protein>
<feature type="signal peptide" evidence="5">
    <location>
        <begin position="1"/>
        <end position="22"/>
    </location>
</feature>
<keyword evidence="8" id="KW-1185">Reference proteome</keyword>
<feature type="chain" id="PRO_5020589896" description="Peptidase A1 domain-containing protein" evidence="5">
    <location>
        <begin position="23"/>
        <end position="411"/>
    </location>
</feature>
<keyword evidence="4" id="KW-0645">Protease</keyword>
<dbReference type="InterPro" id="IPR033121">
    <property type="entry name" value="PEPTIDASE_A1"/>
</dbReference>
<comment type="caution">
    <text evidence="7">The sequence shown here is derived from an EMBL/GenBank/DDBJ whole genome shotgun (WGS) entry which is preliminary data.</text>
</comment>
<feature type="active site" evidence="3">
    <location>
        <position position="103"/>
    </location>
</feature>
<dbReference type="SUPFAM" id="SSF50630">
    <property type="entry name" value="Acid proteases"/>
    <property type="match status" value="1"/>
</dbReference>
<comment type="similarity">
    <text evidence="1 4">Belongs to the peptidase A1 family.</text>
</comment>
<evidence type="ECO:0000256" key="5">
    <source>
        <dbReference type="SAM" id="SignalP"/>
    </source>
</evidence>
<reference evidence="7 8" key="1">
    <citation type="submission" date="2019-02" db="EMBL/GenBank/DDBJ databases">
        <title>Genome sequencing of the rare red list fungi Phellinidium pouzarii.</title>
        <authorList>
            <person name="Buettner E."/>
            <person name="Kellner H."/>
        </authorList>
    </citation>
    <scope>NUCLEOTIDE SEQUENCE [LARGE SCALE GENOMIC DNA]</scope>
    <source>
        <strain evidence="7 8">DSM 108285</strain>
    </source>
</reference>
<dbReference type="Pfam" id="PF00026">
    <property type="entry name" value="Asp"/>
    <property type="match status" value="1"/>
</dbReference>
<dbReference type="GO" id="GO:0006508">
    <property type="term" value="P:proteolysis"/>
    <property type="evidence" value="ECO:0007669"/>
    <property type="project" value="UniProtKB-KW"/>
</dbReference>
<dbReference type="PANTHER" id="PTHR47966:SF51">
    <property type="entry name" value="BETA-SITE APP-CLEAVING ENZYME, ISOFORM A-RELATED"/>
    <property type="match status" value="1"/>
</dbReference>
<dbReference type="EMBL" id="SGPK01000210">
    <property type="protein sequence ID" value="THH06187.1"/>
    <property type="molecule type" value="Genomic_DNA"/>
</dbReference>
<feature type="domain" description="Peptidase A1" evidence="6">
    <location>
        <begin position="85"/>
        <end position="401"/>
    </location>
</feature>
<name>A0A4S4L4N7_9AGAM</name>
<evidence type="ECO:0000256" key="1">
    <source>
        <dbReference type="ARBA" id="ARBA00007447"/>
    </source>
</evidence>
<sequence length="411" mass="43016">MSFTMLRLSFVAIALAVLSVGATPLVQVREPKVSLPFTLRLNTSGKRIPDIDRARAAQLLENVKTKSGPSRRTVSFDVTNEAVTYAANIGVGTPATTYSLLIDTGSSNTWVGAGKAFVETSSTELTGDEVAVEYGSGFFIGEEAIDTVTLAEGLTISGQSIGVALISEGFDGVDGILGLGPVDLTGGTVAGASTVPTISDNLFSQGTISQEVVGVFFAPTQSLDITNGELSFGGTDTSKITGDITFVPVTSSSPANEFWAIDQTITYGTTDRVIQSSIAGIVDTGTTLVLLATDAFNTYTSLTKATEDDTTGLLTITTANYANLQSLFFNIGGTSFEFTKNAQTWPRALNTAIGGSAESIFLIVSSLGASSEEGFSFVNGFTFLERFYSVFDTTNNQVGFATTAHTDDTTN</sequence>
<keyword evidence="5" id="KW-0732">Signal</keyword>
<dbReference type="GO" id="GO:0004190">
    <property type="term" value="F:aspartic-type endopeptidase activity"/>
    <property type="evidence" value="ECO:0007669"/>
    <property type="project" value="UniProtKB-KW"/>
</dbReference>
<dbReference type="PROSITE" id="PS51767">
    <property type="entry name" value="PEPTIDASE_A1"/>
    <property type="match status" value="1"/>
</dbReference>
<evidence type="ECO:0000313" key="8">
    <source>
        <dbReference type="Proteomes" id="UP000308199"/>
    </source>
</evidence>
<dbReference type="InterPro" id="IPR034164">
    <property type="entry name" value="Pepsin-like_dom"/>
</dbReference>
<dbReference type="Gene3D" id="2.40.70.10">
    <property type="entry name" value="Acid Proteases"/>
    <property type="match status" value="2"/>
</dbReference>
<keyword evidence="2 4" id="KW-0064">Aspartyl protease</keyword>
<dbReference type="OrthoDB" id="660550at2759"/>
<dbReference type="PROSITE" id="PS00141">
    <property type="entry name" value="ASP_PROTEASE"/>
    <property type="match status" value="2"/>
</dbReference>
<evidence type="ECO:0000256" key="2">
    <source>
        <dbReference type="ARBA" id="ARBA00022750"/>
    </source>
</evidence>
<feature type="active site" evidence="3">
    <location>
        <position position="283"/>
    </location>
</feature>
<evidence type="ECO:0000259" key="6">
    <source>
        <dbReference type="PROSITE" id="PS51767"/>
    </source>
</evidence>
<dbReference type="Proteomes" id="UP000308199">
    <property type="component" value="Unassembled WGS sequence"/>
</dbReference>
<dbReference type="AlphaFoldDB" id="A0A4S4L4N7"/>
<evidence type="ECO:0000313" key="7">
    <source>
        <dbReference type="EMBL" id="THH06187.1"/>
    </source>
</evidence>
<dbReference type="InterPro" id="IPR021109">
    <property type="entry name" value="Peptidase_aspartic_dom_sf"/>
</dbReference>
<dbReference type="PANTHER" id="PTHR47966">
    <property type="entry name" value="BETA-SITE APP-CLEAVING ENZYME, ISOFORM A-RELATED"/>
    <property type="match status" value="1"/>
</dbReference>
<keyword evidence="4" id="KW-0378">Hydrolase</keyword>
<evidence type="ECO:0000256" key="3">
    <source>
        <dbReference type="PIRSR" id="PIRSR601461-1"/>
    </source>
</evidence>
<dbReference type="InterPro" id="IPR001969">
    <property type="entry name" value="Aspartic_peptidase_AS"/>
</dbReference>
<organism evidence="7 8">
    <name type="scientific">Phellinidium pouzarii</name>
    <dbReference type="NCBI Taxonomy" id="167371"/>
    <lineage>
        <taxon>Eukaryota</taxon>
        <taxon>Fungi</taxon>
        <taxon>Dikarya</taxon>
        <taxon>Basidiomycota</taxon>
        <taxon>Agaricomycotina</taxon>
        <taxon>Agaricomycetes</taxon>
        <taxon>Hymenochaetales</taxon>
        <taxon>Hymenochaetaceae</taxon>
        <taxon>Phellinidium</taxon>
    </lineage>
</organism>
<proteinExistence type="inferred from homology"/>